<evidence type="ECO:0000256" key="9">
    <source>
        <dbReference type="ARBA" id="ARBA00023136"/>
    </source>
</evidence>
<dbReference type="AlphaFoldDB" id="A0A0Q9ZBS5"/>
<evidence type="ECO:0000256" key="7">
    <source>
        <dbReference type="ARBA" id="ARBA00022989"/>
    </source>
</evidence>
<reference evidence="12" key="1">
    <citation type="submission" date="2015-10" db="EMBL/GenBank/DDBJ databases">
        <title>Draft genome sequence of Salegentibacter mishustinae KCTC 12263.</title>
        <authorList>
            <person name="Lin W."/>
            <person name="Zheng Q."/>
        </authorList>
    </citation>
    <scope>NUCLEOTIDE SEQUENCE [LARGE SCALE GENOMIC DNA]</scope>
    <source>
        <strain evidence="12">KCTC 12263</strain>
    </source>
</reference>
<name>A0A0Q9ZBS5_9FLAO</name>
<dbReference type="InterPro" id="IPR006037">
    <property type="entry name" value="RCK_C"/>
</dbReference>
<dbReference type="Proteomes" id="UP000051643">
    <property type="component" value="Unassembled WGS sequence"/>
</dbReference>
<evidence type="ECO:0000256" key="1">
    <source>
        <dbReference type="ARBA" id="ARBA00004651"/>
    </source>
</evidence>
<evidence type="ECO:0000313" key="12">
    <source>
        <dbReference type="EMBL" id="KRG30411.1"/>
    </source>
</evidence>
<evidence type="ECO:0000259" key="11">
    <source>
        <dbReference type="PROSITE" id="PS51202"/>
    </source>
</evidence>
<keyword evidence="4" id="KW-1003">Cell membrane</keyword>
<evidence type="ECO:0000256" key="5">
    <source>
        <dbReference type="ARBA" id="ARBA00022538"/>
    </source>
</evidence>
<evidence type="ECO:0000256" key="4">
    <source>
        <dbReference type="ARBA" id="ARBA00022475"/>
    </source>
</evidence>
<dbReference type="RefSeq" id="WP_057480240.1">
    <property type="nucleotide sequence ID" value="NZ_BMWR01000002.1"/>
</dbReference>
<feature type="transmembrane region" description="Helical" evidence="10">
    <location>
        <begin position="338"/>
        <end position="358"/>
    </location>
</feature>
<evidence type="ECO:0000256" key="10">
    <source>
        <dbReference type="SAM" id="Phobius"/>
    </source>
</evidence>
<sequence>MSITIENILLIGSLLLFISILAGKTSYRFGVPTLVLFLTVGILSGSEGIGGIYFNDPQLAQFIGIVALNFILFSGGLDTSWKTIKPVMWQGISLSILGVLFTAVSVGTFVWFITDFTIYEGLLLGAIVSSTDAAAVFSILRSKNLALKSNLRPTLELESGSNDPMAYFLTIAFLGLVVNQDQSIYSIIPLFFQQILIGAALGFIFGKLSRIVINKIKLDFEGLYPVLAIALMFIVFSATDVLGGNGFLAVYLSGVYLGNHNIIHKKTIMRMFDGLAWLMQIVLFLTLGLLVYPSHIVPVIGVGIFISVFLIFVARPLGVFLSLIFFKMKMRRRWYISWVGLRGAVPIVFATYPLLAGIEKADMIFNIVFFVSLTSVLIQGTTLSVVARWLHVALPMKAKQKSPVDAFMADDAKSFLREINIPEHNHSVGKRIVDLKFPKKAIIAMISRDDQFITPNGNTVIEANDMLVVLTEDQETMVGVYDCLNIQAEVQENLD</sequence>
<dbReference type="GO" id="GO:0006813">
    <property type="term" value="P:potassium ion transport"/>
    <property type="evidence" value="ECO:0007669"/>
    <property type="project" value="UniProtKB-KW"/>
</dbReference>
<keyword evidence="5" id="KW-0633">Potassium transport</keyword>
<dbReference type="Pfam" id="PF02080">
    <property type="entry name" value="TrkA_C"/>
    <property type="match status" value="1"/>
</dbReference>
<feature type="transmembrane region" description="Helical" evidence="10">
    <location>
        <begin position="218"/>
        <end position="236"/>
    </location>
</feature>
<accession>A0A0Q9ZBS5</accession>
<comment type="subcellular location">
    <subcellularLocation>
        <location evidence="1">Cell membrane</location>
        <topology evidence="1">Multi-pass membrane protein</topology>
    </subcellularLocation>
</comment>
<keyword evidence="13" id="KW-1185">Reference proteome</keyword>
<feature type="domain" description="RCK C-terminal" evidence="11">
    <location>
        <begin position="404"/>
        <end position="486"/>
    </location>
</feature>
<dbReference type="Pfam" id="PF00999">
    <property type="entry name" value="Na_H_Exchanger"/>
    <property type="match status" value="1"/>
</dbReference>
<feature type="transmembrane region" description="Helical" evidence="10">
    <location>
        <begin position="6"/>
        <end position="22"/>
    </location>
</feature>
<feature type="transmembrane region" description="Helical" evidence="10">
    <location>
        <begin position="89"/>
        <end position="112"/>
    </location>
</feature>
<feature type="transmembrane region" description="Helical" evidence="10">
    <location>
        <begin position="275"/>
        <end position="293"/>
    </location>
</feature>
<feature type="transmembrane region" description="Helical" evidence="10">
    <location>
        <begin position="118"/>
        <end position="140"/>
    </location>
</feature>
<dbReference type="Gene3D" id="3.30.70.1450">
    <property type="entry name" value="Regulator of K+ conductance, C-terminal domain"/>
    <property type="match status" value="1"/>
</dbReference>
<dbReference type="PROSITE" id="PS51202">
    <property type="entry name" value="RCK_C"/>
    <property type="match status" value="1"/>
</dbReference>
<feature type="transmembrane region" description="Helical" evidence="10">
    <location>
        <begin position="59"/>
        <end position="77"/>
    </location>
</feature>
<keyword evidence="3" id="KW-0050">Antiport</keyword>
<protein>
    <submittedName>
        <fullName evidence="12">Potassium transporter</fullName>
    </submittedName>
</protein>
<feature type="transmembrane region" description="Helical" evidence="10">
    <location>
        <begin position="364"/>
        <end position="390"/>
    </location>
</feature>
<gene>
    <name evidence="12" type="ORF">APR42_00675</name>
</gene>
<dbReference type="InterPro" id="IPR006153">
    <property type="entry name" value="Cation/H_exchanger_TM"/>
</dbReference>
<evidence type="ECO:0000256" key="2">
    <source>
        <dbReference type="ARBA" id="ARBA00022448"/>
    </source>
</evidence>
<feature type="transmembrane region" description="Helical" evidence="10">
    <location>
        <begin position="34"/>
        <end position="53"/>
    </location>
</feature>
<dbReference type="Gene3D" id="1.20.1530.20">
    <property type="match status" value="1"/>
</dbReference>
<evidence type="ECO:0000313" key="13">
    <source>
        <dbReference type="Proteomes" id="UP000051643"/>
    </source>
</evidence>
<feature type="transmembrane region" description="Helical" evidence="10">
    <location>
        <begin position="242"/>
        <end position="263"/>
    </location>
</feature>
<feature type="transmembrane region" description="Helical" evidence="10">
    <location>
        <begin position="184"/>
        <end position="206"/>
    </location>
</feature>
<evidence type="ECO:0000256" key="6">
    <source>
        <dbReference type="ARBA" id="ARBA00022692"/>
    </source>
</evidence>
<dbReference type="NCBIfam" id="NF003715">
    <property type="entry name" value="PRK05326.1-2"/>
    <property type="match status" value="1"/>
</dbReference>
<evidence type="ECO:0000256" key="3">
    <source>
        <dbReference type="ARBA" id="ARBA00022449"/>
    </source>
</evidence>
<dbReference type="PANTHER" id="PTHR32507:SF7">
    <property type="entry name" value="K(+)_H(+) ANTIPORTER NHAP2"/>
    <property type="match status" value="1"/>
</dbReference>
<keyword evidence="8" id="KW-0406">Ion transport</keyword>
<keyword evidence="6 10" id="KW-0812">Transmembrane</keyword>
<dbReference type="OrthoDB" id="9810759at2"/>
<feature type="transmembrane region" description="Helical" evidence="10">
    <location>
        <begin position="299"/>
        <end position="326"/>
    </location>
</feature>
<dbReference type="InterPro" id="IPR036721">
    <property type="entry name" value="RCK_C_sf"/>
</dbReference>
<dbReference type="GO" id="GO:0008324">
    <property type="term" value="F:monoatomic cation transmembrane transporter activity"/>
    <property type="evidence" value="ECO:0007669"/>
    <property type="project" value="InterPro"/>
</dbReference>
<organism evidence="12 13">
    <name type="scientific">Salegentibacter mishustinae</name>
    <dbReference type="NCBI Taxonomy" id="270918"/>
    <lineage>
        <taxon>Bacteria</taxon>
        <taxon>Pseudomonadati</taxon>
        <taxon>Bacteroidota</taxon>
        <taxon>Flavobacteriia</taxon>
        <taxon>Flavobacteriales</taxon>
        <taxon>Flavobacteriaceae</taxon>
        <taxon>Salegentibacter</taxon>
    </lineage>
</organism>
<evidence type="ECO:0000256" key="8">
    <source>
        <dbReference type="ARBA" id="ARBA00023065"/>
    </source>
</evidence>
<keyword evidence="2" id="KW-0813">Transport</keyword>
<dbReference type="STRING" id="270918.APR42_00675"/>
<dbReference type="EMBL" id="LKTP01000001">
    <property type="protein sequence ID" value="KRG30411.1"/>
    <property type="molecule type" value="Genomic_DNA"/>
</dbReference>
<keyword evidence="7 10" id="KW-1133">Transmembrane helix</keyword>
<dbReference type="GO" id="GO:0005886">
    <property type="term" value="C:plasma membrane"/>
    <property type="evidence" value="ECO:0007669"/>
    <property type="project" value="UniProtKB-SubCell"/>
</dbReference>
<dbReference type="GO" id="GO:1902600">
    <property type="term" value="P:proton transmembrane transport"/>
    <property type="evidence" value="ECO:0007669"/>
    <property type="project" value="InterPro"/>
</dbReference>
<proteinExistence type="predicted"/>
<comment type="caution">
    <text evidence="12">The sequence shown here is derived from an EMBL/GenBank/DDBJ whole genome shotgun (WGS) entry which is preliminary data.</text>
</comment>
<keyword evidence="9 10" id="KW-0472">Membrane</keyword>
<dbReference type="PANTHER" id="PTHR32507">
    <property type="entry name" value="NA(+)/H(+) ANTIPORTER 1"/>
    <property type="match status" value="1"/>
</dbReference>
<dbReference type="NCBIfam" id="NF003716">
    <property type="entry name" value="PRK05326.1-3"/>
    <property type="match status" value="1"/>
</dbReference>
<dbReference type="GO" id="GO:0015297">
    <property type="term" value="F:antiporter activity"/>
    <property type="evidence" value="ECO:0007669"/>
    <property type="project" value="UniProtKB-KW"/>
</dbReference>
<keyword evidence="5" id="KW-0630">Potassium</keyword>
<dbReference type="SUPFAM" id="SSF116726">
    <property type="entry name" value="TrkA C-terminal domain-like"/>
    <property type="match status" value="1"/>
</dbReference>
<dbReference type="InterPro" id="IPR038770">
    <property type="entry name" value="Na+/solute_symporter_sf"/>
</dbReference>